<proteinExistence type="predicted"/>
<comment type="caution">
    <text evidence="2">The sequence shown here is derived from an EMBL/GenBank/DDBJ whole genome shotgun (WGS) entry which is preliminary data.</text>
</comment>
<feature type="region of interest" description="Disordered" evidence="1">
    <location>
        <begin position="434"/>
        <end position="490"/>
    </location>
</feature>
<reference evidence="2 3" key="1">
    <citation type="journal article" date="2018" name="Evol. Lett.">
        <title>Horizontal gene cluster transfer increased hallucinogenic mushroom diversity.</title>
        <authorList>
            <person name="Reynolds H.T."/>
            <person name="Vijayakumar V."/>
            <person name="Gluck-Thaler E."/>
            <person name="Korotkin H.B."/>
            <person name="Matheny P.B."/>
            <person name="Slot J.C."/>
        </authorList>
    </citation>
    <scope>NUCLEOTIDE SEQUENCE [LARGE SCALE GENOMIC DNA]</scope>
    <source>
        <strain evidence="2 3">2629</strain>
    </source>
</reference>
<organism evidence="2 3">
    <name type="scientific">Panaeolus cyanescens</name>
    <dbReference type="NCBI Taxonomy" id="181874"/>
    <lineage>
        <taxon>Eukaryota</taxon>
        <taxon>Fungi</taxon>
        <taxon>Dikarya</taxon>
        <taxon>Basidiomycota</taxon>
        <taxon>Agaricomycotina</taxon>
        <taxon>Agaricomycetes</taxon>
        <taxon>Agaricomycetidae</taxon>
        <taxon>Agaricales</taxon>
        <taxon>Agaricineae</taxon>
        <taxon>Galeropsidaceae</taxon>
        <taxon>Panaeolus</taxon>
    </lineage>
</organism>
<dbReference type="InParanoid" id="A0A409YEI2"/>
<dbReference type="Proteomes" id="UP000284842">
    <property type="component" value="Unassembled WGS sequence"/>
</dbReference>
<evidence type="ECO:0000313" key="2">
    <source>
        <dbReference type="EMBL" id="PPR01417.1"/>
    </source>
</evidence>
<dbReference type="EMBL" id="NHTK01001250">
    <property type="protein sequence ID" value="PPR01417.1"/>
    <property type="molecule type" value="Genomic_DNA"/>
</dbReference>
<evidence type="ECO:0000313" key="3">
    <source>
        <dbReference type="Proteomes" id="UP000284842"/>
    </source>
</evidence>
<protein>
    <submittedName>
        <fullName evidence="2">Uncharacterized protein</fullName>
    </submittedName>
</protein>
<name>A0A409YEI2_9AGAR</name>
<feature type="compositionally biased region" description="Polar residues" evidence="1">
    <location>
        <begin position="473"/>
        <end position="484"/>
    </location>
</feature>
<sequence length="855" mass="98555">MLHDEVVYYSPNSTRSVPVPVEKDANEYLFYRKDCDLFRFEQPQWWTNNYGWIAFVPVDSFKREGFFEPLQHDRAVAVYNDQHDFMGWGLAEGVAEKWVKMEDELFNLYFVLAKRLAWKPPIKPTPIHFLCPQKLHHTKSAAIHHISRCRKWVSMWIGLLSYTIAVTRNRRNNTTNRLEWVKYAADMGIAQTTLDKIQASVVCNTQCQRAGVFLDWLSTDVDQPSVEWFLEFKIPVWFPWTERHYISNLSKPVMFAPTYSPSVMASALQANSEPSKLPERAQEDQQDLQEESRERDSQTTVITVATQEPPRRPPYGHRGNRFLSDAQEAHLALIPWKSHFSKLAERNKEKEARETAIQRQARLDRAKKPSRKPGKGYSFFLWDWNDDNTALVRRQIQGKEVEDEMDRNPAECRFDPFSLTWEFCEYFPDENEDQAEVRKQAAEYAAEEDEFNNRHASHDEILAEHDEYDKSRSTSSPNPSTAQPLPSYLPRPVQYQPMDLLSTLRVFHGFVTPDEDEMHDEETRETMENVPQQSWILSMVVMHRDPSTPMLPDIASLVDSFIQGLVQDRMSAAFYDLAKTNVQCIDMDHLYKVFTRQGAKFMFKSCNFANFGDDVDVPWAVVLQDPIAATMVYRMLGYGANFRDICNVSTLVPTPDVTCSLKEVYAPRAIRLKDYVFTHADFIAYQEVCHSILSGPRGRAALMAGGIVARIAQDYLPLGGVKSGPSLCVTQQACGISSTDGEATYSDDALTVDELDCICGLYSVYTGCGAQETRKSWWPLHNLWINPHMGENFGYWTEGNERWYQNRLKEIEAGLAKPLTSSEWRKFLRRTPAVRAVLSTTRRITNEYFKEKSTS</sequence>
<dbReference type="OrthoDB" id="3268696at2759"/>
<feature type="compositionally biased region" description="Basic and acidic residues" evidence="1">
    <location>
        <begin position="451"/>
        <end position="472"/>
    </location>
</feature>
<evidence type="ECO:0000256" key="1">
    <source>
        <dbReference type="SAM" id="MobiDB-lite"/>
    </source>
</evidence>
<gene>
    <name evidence="2" type="ORF">CVT24_006210</name>
</gene>
<feature type="region of interest" description="Disordered" evidence="1">
    <location>
        <begin position="267"/>
        <end position="316"/>
    </location>
</feature>
<keyword evidence="3" id="KW-1185">Reference proteome</keyword>
<dbReference type="AlphaFoldDB" id="A0A409YEI2"/>
<accession>A0A409YEI2</accession>